<dbReference type="InterPro" id="IPR029063">
    <property type="entry name" value="SAM-dependent_MTases_sf"/>
</dbReference>
<evidence type="ECO:0000313" key="2">
    <source>
        <dbReference type="Proteomes" id="UP000317881"/>
    </source>
</evidence>
<dbReference type="GO" id="GO:0032259">
    <property type="term" value="P:methylation"/>
    <property type="evidence" value="ECO:0007669"/>
    <property type="project" value="UniProtKB-KW"/>
</dbReference>
<dbReference type="Pfam" id="PF13489">
    <property type="entry name" value="Methyltransf_23"/>
    <property type="match status" value="1"/>
</dbReference>
<gene>
    <name evidence="1" type="ORF">SSP24_64950</name>
</gene>
<dbReference type="SUPFAM" id="SSF53335">
    <property type="entry name" value="S-adenosyl-L-methionine-dependent methyltransferases"/>
    <property type="match status" value="1"/>
</dbReference>
<proteinExistence type="predicted"/>
<reference evidence="1 2" key="1">
    <citation type="submission" date="2019-06" db="EMBL/GenBank/DDBJ databases">
        <title>Whole genome shotgun sequence of Streptomyces spinoverrucosus NBRC 14228.</title>
        <authorList>
            <person name="Hosoyama A."/>
            <person name="Uohara A."/>
            <person name="Ohji S."/>
            <person name="Ichikawa N."/>
        </authorList>
    </citation>
    <scope>NUCLEOTIDE SEQUENCE [LARGE SCALE GENOMIC DNA]</scope>
    <source>
        <strain evidence="1 2">NBRC 14228</strain>
    </source>
</reference>
<sequence>MSSSAPLAPPPIDLRRAKYLAELTQGTERFHAPRRDNCPWCGGQRLRTRLTAPDVIQRKPGTFTLDECEDCAHVFQNPGLTPQGTAFYHRDRELYERPPSRRRNRERVRAMLHLPEPESWLDVGTGDGDFPATAQELLPYTSFDGTDPTPRVLGARASERVEEAYVGRLSSPGLLAHLRSRYDVVSVFHHLEQSPSPREDLRAAIAALRPGGHLILELTNPHSTFAALLGKWWPGHAQPRQAHLIPLHNVHQVLESHNCTILTTDEATPHTPTDLATAATRALTQALPAPDTPWRVTPPTVLQHTMRAALTPVTVPVRLTAAALDHTLAPLLRRTGFSNAYRVIARKNPVP</sequence>
<dbReference type="CDD" id="cd02440">
    <property type="entry name" value="AdoMet_MTases"/>
    <property type="match status" value="1"/>
</dbReference>
<dbReference type="OrthoDB" id="3779937at2"/>
<dbReference type="Proteomes" id="UP000317881">
    <property type="component" value="Unassembled WGS sequence"/>
</dbReference>
<name>A0A4Y3VT60_9ACTN</name>
<keyword evidence="2" id="KW-1185">Reference proteome</keyword>
<keyword evidence="1" id="KW-0808">Transferase</keyword>
<accession>A0A4Y3VT60</accession>
<organism evidence="1 2">
    <name type="scientific">Streptomyces spinoverrucosus</name>
    <dbReference type="NCBI Taxonomy" id="284043"/>
    <lineage>
        <taxon>Bacteria</taxon>
        <taxon>Bacillati</taxon>
        <taxon>Actinomycetota</taxon>
        <taxon>Actinomycetes</taxon>
        <taxon>Kitasatosporales</taxon>
        <taxon>Streptomycetaceae</taxon>
        <taxon>Streptomyces</taxon>
    </lineage>
</organism>
<protein>
    <submittedName>
        <fullName evidence="1">Methyltransferase type 12</fullName>
    </submittedName>
</protein>
<dbReference type="EMBL" id="BJND01000059">
    <property type="protein sequence ID" value="GEC08840.1"/>
    <property type="molecule type" value="Genomic_DNA"/>
</dbReference>
<keyword evidence="1" id="KW-0489">Methyltransferase</keyword>
<evidence type="ECO:0000313" key="1">
    <source>
        <dbReference type="EMBL" id="GEC08840.1"/>
    </source>
</evidence>
<dbReference type="Gene3D" id="3.40.50.150">
    <property type="entry name" value="Vaccinia Virus protein VP39"/>
    <property type="match status" value="1"/>
</dbReference>
<dbReference type="AlphaFoldDB" id="A0A4Y3VT60"/>
<comment type="caution">
    <text evidence="1">The sequence shown here is derived from an EMBL/GenBank/DDBJ whole genome shotgun (WGS) entry which is preliminary data.</text>
</comment>
<dbReference type="RefSeq" id="WP_141313534.1">
    <property type="nucleotide sequence ID" value="NZ_BJND01000059.1"/>
</dbReference>
<dbReference type="GO" id="GO:0008168">
    <property type="term" value="F:methyltransferase activity"/>
    <property type="evidence" value="ECO:0007669"/>
    <property type="project" value="UniProtKB-KW"/>
</dbReference>